<sequence>MPKVQESQLRQEDSVQPLRHPEAGRRQGIEEDPGEEAQA</sequence>
<organism evidence="2">
    <name type="scientific">marine metagenome</name>
    <dbReference type="NCBI Taxonomy" id="408172"/>
    <lineage>
        <taxon>unclassified sequences</taxon>
        <taxon>metagenomes</taxon>
        <taxon>ecological metagenomes</taxon>
    </lineage>
</organism>
<evidence type="ECO:0000313" key="2">
    <source>
        <dbReference type="EMBL" id="SVA77634.1"/>
    </source>
</evidence>
<protein>
    <submittedName>
        <fullName evidence="2">Uncharacterized protein</fullName>
    </submittedName>
</protein>
<evidence type="ECO:0000256" key="1">
    <source>
        <dbReference type="SAM" id="MobiDB-lite"/>
    </source>
</evidence>
<feature type="compositionally biased region" description="Acidic residues" evidence="1">
    <location>
        <begin position="30"/>
        <end position="39"/>
    </location>
</feature>
<name>A0A381YKS8_9ZZZZ</name>
<proteinExistence type="predicted"/>
<accession>A0A381YKS8</accession>
<dbReference type="AlphaFoldDB" id="A0A381YKS8"/>
<reference evidence="2" key="1">
    <citation type="submission" date="2018-05" db="EMBL/GenBank/DDBJ databases">
        <authorList>
            <person name="Lanie J.A."/>
            <person name="Ng W.-L."/>
            <person name="Kazmierczak K.M."/>
            <person name="Andrzejewski T.M."/>
            <person name="Davidsen T.M."/>
            <person name="Wayne K.J."/>
            <person name="Tettelin H."/>
            <person name="Glass J.I."/>
            <person name="Rusch D."/>
            <person name="Podicherti R."/>
            <person name="Tsui H.-C.T."/>
            <person name="Winkler M.E."/>
        </authorList>
    </citation>
    <scope>NUCLEOTIDE SEQUENCE</scope>
</reference>
<dbReference type="EMBL" id="UINC01018474">
    <property type="protein sequence ID" value="SVA77634.1"/>
    <property type="molecule type" value="Genomic_DNA"/>
</dbReference>
<gene>
    <name evidence="2" type="ORF">METZ01_LOCUS130488</name>
</gene>
<feature type="compositionally biased region" description="Basic and acidic residues" evidence="1">
    <location>
        <begin position="9"/>
        <end position="29"/>
    </location>
</feature>
<feature type="region of interest" description="Disordered" evidence="1">
    <location>
        <begin position="1"/>
        <end position="39"/>
    </location>
</feature>